<sequence length="415" mass="47622">MSSERSHYHLTMLPHNCSSPGNTYILPDPSWCPESRECIMWNVSLEDLPDLCLSRNEYLLKHLGHRRSLLFMPMCIVYLLIFVVGVVGNGLTCVVIARHRVMRTPTNFYLFSLAMSDLLVLVLGLPLELYELWSNYPFLLGTGGCYFKTCLFETVCLASVLNVTCLSAERYVAVIYPLRAKHVVTRAHAKRVILALWLASFICALPNTSLHGILLLPPRFGQTFPDSAVCGLVRPAWIYNLLVQVTALLFFVLPMLTISLLYLLIGLQLRRERLTVNIKAWPEQNKIYIAQSVQQRARHRQVTKMLVVLVIVFGICWAPFHIDRVMWSYIDNWTEEHHRIFEFVHLASGIFFYLSSVVNPILYNLMSSRFREMFREVACRGTQQHSSVTQVTQRSAVYEKTAHGTRLSQDISTCM</sequence>
<dbReference type="GeneTree" id="ENSGT01120000271823"/>
<evidence type="ECO:0000256" key="1">
    <source>
        <dbReference type="ARBA" id="ARBA00003593"/>
    </source>
</evidence>
<proteinExistence type="inferred from homology"/>
<dbReference type="Pfam" id="PF00001">
    <property type="entry name" value="7tm_1"/>
    <property type="match status" value="1"/>
</dbReference>
<dbReference type="InterPro" id="IPR017452">
    <property type="entry name" value="GPCR_Rhodpsn_7TM"/>
</dbReference>
<evidence type="ECO:0000256" key="3">
    <source>
        <dbReference type="ARBA" id="ARBA00022475"/>
    </source>
</evidence>
<evidence type="ECO:0000256" key="8">
    <source>
        <dbReference type="ARBA" id="ARBA00023157"/>
    </source>
</evidence>
<evidence type="ECO:0000313" key="15">
    <source>
        <dbReference type="Ensembl" id="ENSPNAP00000010690.2"/>
    </source>
</evidence>
<dbReference type="GO" id="GO:0001607">
    <property type="term" value="F:neuromedin U receptor activity"/>
    <property type="evidence" value="ECO:0007669"/>
    <property type="project" value="InterPro"/>
</dbReference>
<feature type="transmembrane region" description="Helical" evidence="13">
    <location>
        <begin position="146"/>
        <end position="172"/>
    </location>
</feature>
<evidence type="ECO:0000256" key="5">
    <source>
        <dbReference type="ARBA" id="ARBA00022989"/>
    </source>
</evidence>
<keyword evidence="3" id="KW-1003">Cell membrane</keyword>
<keyword evidence="8" id="KW-1015">Disulfide bond</keyword>
<keyword evidence="6 12" id="KW-0297">G-protein coupled receptor</keyword>
<keyword evidence="10" id="KW-0325">Glycoprotein</keyword>
<comment type="function">
    <text evidence="1">Receptor for the neuromedin-U and neuromedin-S neuropeptides.</text>
</comment>
<dbReference type="RefSeq" id="XP_017558953.1">
    <property type="nucleotide sequence ID" value="XM_017703464.2"/>
</dbReference>
<reference evidence="15" key="2">
    <citation type="submission" date="2025-08" db="UniProtKB">
        <authorList>
            <consortium name="Ensembl"/>
        </authorList>
    </citation>
    <scope>IDENTIFICATION</scope>
</reference>
<reference evidence="15" key="3">
    <citation type="submission" date="2025-09" db="UniProtKB">
        <authorList>
            <consortium name="Ensembl"/>
        </authorList>
    </citation>
    <scope>IDENTIFICATION</scope>
</reference>
<dbReference type="PRINTS" id="PR01565">
    <property type="entry name" value="NEUROMEDINUR"/>
</dbReference>
<dbReference type="Proteomes" id="UP001501920">
    <property type="component" value="Chromosome 2"/>
</dbReference>
<dbReference type="GO" id="GO:0005886">
    <property type="term" value="C:plasma membrane"/>
    <property type="evidence" value="ECO:0007669"/>
    <property type="project" value="UniProtKB-SubCell"/>
</dbReference>
<feature type="transmembrane region" description="Helical" evidence="13">
    <location>
        <begin position="192"/>
        <end position="216"/>
    </location>
</feature>
<dbReference type="SUPFAM" id="SSF81321">
    <property type="entry name" value="Family A G protein-coupled receptor-like"/>
    <property type="match status" value="1"/>
</dbReference>
<feature type="transmembrane region" description="Helical" evidence="13">
    <location>
        <begin position="236"/>
        <end position="265"/>
    </location>
</feature>
<dbReference type="InterPro" id="IPR005391">
    <property type="entry name" value="NeuromedU_rcpt_1"/>
</dbReference>
<evidence type="ECO:0000256" key="12">
    <source>
        <dbReference type="RuleBase" id="RU000688"/>
    </source>
</evidence>
<evidence type="ECO:0000256" key="6">
    <source>
        <dbReference type="ARBA" id="ARBA00023040"/>
    </source>
</evidence>
<feature type="transmembrane region" description="Helical" evidence="13">
    <location>
        <begin position="108"/>
        <end position="126"/>
    </location>
</feature>
<dbReference type="PROSITE" id="PS00237">
    <property type="entry name" value="G_PROTEIN_RECEP_F1_1"/>
    <property type="match status" value="1"/>
</dbReference>
<feature type="transmembrane region" description="Helical" evidence="13">
    <location>
        <begin position="302"/>
        <end position="320"/>
    </location>
</feature>
<dbReference type="PANTHER" id="PTHR24243">
    <property type="entry name" value="G-PROTEIN COUPLED RECEPTOR"/>
    <property type="match status" value="1"/>
</dbReference>
<keyword evidence="5 13" id="KW-1133">Transmembrane helix</keyword>
<comment type="similarity">
    <text evidence="12">Belongs to the G-protein coupled receptor 1 family.</text>
</comment>
<comment type="subcellular location">
    <subcellularLocation>
        <location evidence="2">Cell membrane</location>
        <topology evidence="2">Multi-pass membrane protein</topology>
    </subcellularLocation>
</comment>
<evidence type="ECO:0000256" key="2">
    <source>
        <dbReference type="ARBA" id="ARBA00004651"/>
    </source>
</evidence>
<feature type="domain" description="G-protein coupled receptors family 1 profile" evidence="14">
    <location>
        <begin position="88"/>
        <end position="363"/>
    </location>
</feature>
<keyword evidence="7 13" id="KW-0472">Membrane</keyword>
<dbReference type="Gene3D" id="1.20.1070.10">
    <property type="entry name" value="Rhodopsin 7-helix transmembrane proteins"/>
    <property type="match status" value="1"/>
</dbReference>
<dbReference type="Ensembl" id="ENSPNAT00000017420.2">
    <property type="protein sequence ID" value="ENSPNAP00000010690.2"/>
    <property type="gene ID" value="ENSPNAG00000016291.2"/>
</dbReference>
<keyword evidence="4 12" id="KW-0812">Transmembrane</keyword>
<accession>A0A3B4CH63</accession>
<reference evidence="15 16" key="1">
    <citation type="submission" date="2020-10" db="EMBL/GenBank/DDBJ databases">
        <title>Pygocentrus nattereri (red-bellied piranha) genome, fPygNat1, primary haplotype.</title>
        <authorList>
            <person name="Myers G."/>
            <person name="Meyer A."/>
            <person name="Karagic N."/>
            <person name="Pippel M."/>
            <person name="Winkler S."/>
            <person name="Tracey A."/>
            <person name="Wood J."/>
            <person name="Formenti G."/>
            <person name="Howe K."/>
            <person name="Fedrigo O."/>
            <person name="Jarvis E.D."/>
        </authorList>
    </citation>
    <scope>NUCLEOTIDE SEQUENCE [LARGE SCALE GENOMIC DNA]</scope>
</reference>
<dbReference type="InterPro" id="IPR005390">
    <property type="entry name" value="NeuromedU_rcpt"/>
</dbReference>
<dbReference type="GeneID" id="108430767"/>
<keyword evidence="9 12" id="KW-0675">Receptor</keyword>
<name>A0A3B4CH63_PYGNA</name>
<organism evidence="15 16">
    <name type="scientific">Pygocentrus nattereri</name>
    <name type="common">Red-bellied piranha</name>
    <dbReference type="NCBI Taxonomy" id="42514"/>
    <lineage>
        <taxon>Eukaryota</taxon>
        <taxon>Metazoa</taxon>
        <taxon>Chordata</taxon>
        <taxon>Craniata</taxon>
        <taxon>Vertebrata</taxon>
        <taxon>Euteleostomi</taxon>
        <taxon>Actinopterygii</taxon>
        <taxon>Neopterygii</taxon>
        <taxon>Teleostei</taxon>
        <taxon>Ostariophysi</taxon>
        <taxon>Characiformes</taxon>
        <taxon>Characoidei</taxon>
        <taxon>Pygocentrus</taxon>
    </lineage>
</organism>
<dbReference type="PROSITE" id="PS50262">
    <property type="entry name" value="G_PROTEIN_RECEP_F1_2"/>
    <property type="match status" value="1"/>
</dbReference>
<feature type="transmembrane region" description="Helical" evidence="13">
    <location>
        <begin position="340"/>
        <end position="365"/>
    </location>
</feature>
<protein>
    <submittedName>
        <fullName evidence="15">Neuromedin U receptor 1</fullName>
    </submittedName>
</protein>
<evidence type="ECO:0000256" key="11">
    <source>
        <dbReference type="ARBA" id="ARBA00023224"/>
    </source>
</evidence>
<evidence type="ECO:0000256" key="9">
    <source>
        <dbReference type="ARBA" id="ARBA00023170"/>
    </source>
</evidence>
<evidence type="ECO:0000256" key="13">
    <source>
        <dbReference type="SAM" id="Phobius"/>
    </source>
</evidence>
<dbReference type="AlphaFoldDB" id="A0A3B4CH63"/>
<dbReference type="PANTHER" id="PTHR24243:SF235">
    <property type="entry name" value="NEUROMEDIN-U RECEPTOR 1-RELATED"/>
    <property type="match status" value="1"/>
</dbReference>
<evidence type="ECO:0000256" key="10">
    <source>
        <dbReference type="ARBA" id="ARBA00023180"/>
    </source>
</evidence>
<evidence type="ECO:0000256" key="4">
    <source>
        <dbReference type="ARBA" id="ARBA00022692"/>
    </source>
</evidence>
<evidence type="ECO:0000259" key="14">
    <source>
        <dbReference type="PROSITE" id="PS50262"/>
    </source>
</evidence>
<keyword evidence="16" id="KW-1185">Reference proteome</keyword>
<dbReference type="InterPro" id="IPR000276">
    <property type="entry name" value="GPCR_Rhodpsn"/>
</dbReference>
<keyword evidence="11 12" id="KW-0807">Transducer</keyword>
<dbReference type="PRINTS" id="PR00237">
    <property type="entry name" value="GPCRRHODOPSN"/>
</dbReference>
<feature type="transmembrane region" description="Helical" evidence="13">
    <location>
        <begin position="70"/>
        <end position="96"/>
    </location>
</feature>
<evidence type="ECO:0000313" key="16">
    <source>
        <dbReference type="Proteomes" id="UP001501920"/>
    </source>
</evidence>
<evidence type="ECO:0000256" key="7">
    <source>
        <dbReference type="ARBA" id="ARBA00023136"/>
    </source>
</evidence>
<dbReference type="PRINTS" id="PR01566">
    <property type="entry name" value="NEUROMEDNU1R"/>
</dbReference>